<name>A0A2G3E2K4_9FIRM</name>
<reference evidence="1 2" key="1">
    <citation type="submission" date="2017-10" db="EMBL/GenBank/DDBJ databases">
        <title>Resolving the taxonomy of Roseburia spp., Eubacterium rectale and Agathobacter spp. through phylogenomic analysis.</title>
        <authorList>
            <person name="Sheridan P.O."/>
            <person name="Walker A.W."/>
            <person name="Duncan S.H."/>
            <person name="Scott K.P."/>
            <person name="Toole P.W.O."/>
            <person name="Luis P."/>
            <person name="Flint H.J."/>
        </authorList>
    </citation>
    <scope>NUCLEOTIDE SEQUENCE [LARGE SCALE GENOMIC DNA]</scope>
    <source>
        <strain evidence="1 2">JK623</strain>
    </source>
</reference>
<sequence length="192" mass="22220">MVDNEITKYSDKRSYNNLPVPEGFYLAPFLVHNWGEVKAMNYHRENLETWHFSGIAVLVAFTPVTAEQFPGTMKLFWSDVRTYIADLKKDPNILSYDKMLEDMMSEDGNGYDPAQTESLENTTLLGLIIDDLIRQVREMNPRYGRILDLLKQEYTKGEILDVILKEYGIKKTQGYSEIKAAQKLAKDLYYAD</sequence>
<proteinExistence type="predicted"/>
<evidence type="ECO:0000313" key="2">
    <source>
        <dbReference type="Proteomes" id="UP000224563"/>
    </source>
</evidence>
<dbReference type="Proteomes" id="UP000224563">
    <property type="component" value="Unassembled WGS sequence"/>
</dbReference>
<dbReference type="RefSeq" id="WP_099386333.1">
    <property type="nucleotide sequence ID" value="NZ_JANSWH010000052.1"/>
</dbReference>
<reference evidence="1 2" key="2">
    <citation type="submission" date="2017-10" db="EMBL/GenBank/DDBJ databases">
        <authorList>
            <person name="Banno H."/>
            <person name="Chua N.-H."/>
        </authorList>
    </citation>
    <scope>NUCLEOTIDE SEQUENCE [LARGE SCALE GENOMIC DNA]</scope>
    <source>
        <strain evidence="1 2">JK623</strain>
    </source>
</reference>
<protein>
    <submittedName>
        <fullName evidence="1">Uncharacterized protein</fullName>
    </submittedName>
</protein>
<gene>
    <name evidence="1" type="ORF">CSX02_08350</name>
</gene>
<keyword evidence="2" id="KW-1185">Reference proteome</keyword>
<evidence type="ECO:0000313" key="1">
    <source>
        <dbReference type="EMBL" id="PHU37333.1"/>
    </source>
</evidence>
<dbReference type="AlphaFoldDB" id="A0A2G3E2K4"/>
<comment type="caution">
    <text evidence="1">The sequence shown here is derived from an EMBL/GenBank/DDBJ whole genome shotgun (WGS) entry which is preliminary data.</text>
</comment>
<organism evidence="1 2">
    <name type="scientific">Agathobacter ruminis</name>
    <dbReference type="NCBI Taxonomy" id="1712665"/>
    <lineage>
        <taxon>Bacteria</taxon>
        <taxon>Bacillati</taxon>
        <taxon>Bacillota</taxon>
        <taxon>Clostridia</taxon>
        <taxon>Lachnospirales</taxon>
        <taxon>Lachnospiraceae</taxon>
        <taxon>Agathobacter</taxon>
    </lineage>
</organism>
<accession>A0A2G3E2K4</accession>
<dbReference type="EMBL" id="PDYG01000064">
    <property type="protein sequence ID" value="PHU37333.1"/>
    <property type="molecule type" value="Genomic_DNA"/>
</dbReference>